<name>A0AAV7IVY7_COTGL</name>
<evidence type="ECO:0000313" key="1">
    <source>
        <dbReference type="EMBL" id="KAH0558228.1"/>
    </source>
</evidence>
<comment type="caution">
    <text evidence="1">The sequence shown here is derived from an EMBL/GenBank/DDBJ whole genome shotgun (WGS) entry which is preliminary data.</text>
</comment>
<gene>
    <name evidence="1" type="ORF">KQX54_015011</name>
</gene>
<dbReference type="Proteomes" id="UP000826195">
    <property type="component" value="Unassembled WGS sequence"/>
</dbReference>
<keyword evidence="2" id="KW-1185">Reference proteome</keyword>
<dbReference type="EMBL" id="JAHXZJ010000747">
    <property type="protein sequence ID" value="KAH0558228.1"/>
    <property type="molecule type" value="Genomic_DNA"/>
</dbReference>
<dbReference type="AlphaFoldDB" id="A0AAV7IVY7"/>
<proteinExistence type="predicted"/>
<evidence type="ECO:0008006" key="3">
    <source>
        <dbReference type="Google" id="ProtNLM"/>
    </source>
</evidence>
<evidence type="ECO:0000313" key="2">
    <source>
        <dbReference type="Proteomes" id="UP000826195"/>
    </source>
</evidence>
<protein>
    <recommendedName>
        <fullName evidence="3">SET domain-containing protein</fullName>
    </recommendedName>
</protein>
<accession>A0AAV7IVY7</accession>
<reference evidence="1 2" key="1">
    <citation type="journal article" date="2021" name="J. Hered.">
        <title>A chromosome-level genome assembly of the parasitoid wasp, Cotesia glomerata (Hymenoptera: Braconidae).</title>
        <authorList>
            <person name="Pinto B.J."/>
            <person name="Weis J.J."/>
            <person name="Gamble T."/>
            <person name="Ode P.J."/>
            <person name="Paul R."/>
            <person name="Zaspel J.M."/>
        </authorList>
    </citation>
    <scope>NUCLEOTIDE SEQUENCE [LARGE SCALE GENOMIC DNA]</scope>
    <source>
        <strain evidence="1">CgM1</strain>
    </source>
</reference>
<organism evidence="1 2">
    <name type="scientific">Cotesia glomerata</name>
    <name type="common">Lepidopteran parasitic wasp</name>
    <name type="synonym">Apanteles glomeratus</name>
    <dbReference type="NCBI Taxonomy" id="32391"/>
    <lineage>
        <taxon>Eukaryota</taxon>
        <taxon>Metazoa</taxon>
        <taxon>Ecdysozoa</taxon>
        <taxon>Arthropoda</taxon>
        <taxon>Hexapoda</taxon>
        <taxon>Insecta</taxon>
        <taxon>Pterygota</taxon>
        <taxon>Neoptera</taxon>
        <taxon>Endopterygota</taxon>
        <taxon>Hymenoptera</taxon>
        <taxon>Apocrita</taxon>
        <taxon>Ichneumonoidea</taxon>
        <taxon>Braconidae</taxon>
        <taxon>Microgastrinae</taxon>
        <taxon>Cotesia</taxon>
    </lineage>
</organism>
<sequence>MTRQLKEQETEEVSYLATTQRFCLPFANGHVSACSFLNHSGNPVSVTNSLIKASTDEMTSGTCVCGFDCVDKRSFEIKMRTVSFFAPSQGSRNSALAGSTLI</sequence>